<accession>A0A5C6Q941</accession>
<keyword evidence="5" id="KW-1185">Reference proteome</keyword>
<keyword evidence="1 4" id="KW-0808">Transferase</keyword>
<comment type="caution">
    <text evidence="4">The sequence shown here is derived from an EMBL/GenBank/DDBJ whole genome shotgun (WGS) entry which is preliminary data.</text>
</comment>
<evidence type="ECO:0000313" key="4">
    <source>
        <dbReference type="EMBL" id="TWX65242.1"/>
    </source>
</evidence>
<dbReference type="RefSeq" id="WP_146790560.1">
    <property type="nucleotide sequence ID" value="NZ_VOLT01000011.1"/>
</dbReference>
<gene>
    <name evidence="4" type="ORF">ESZ36_18375</name>
</gene>
<dbReference type="EMBL" id="VOLT01000011">
    <property type="protein sequence ID" value="TWX65242.1"/>
    <property type="molecule type" value="Genomic_DNA"/>
</dbReference>
<proteinExistence type="predicted"/>
<evidence type="ECO:0000256" key="1">
    <source>
        <dbReference type="ARBA" id="ARBA00022679"/>
    </source>
</evidence>
<dbReference type="PANTHER" id="PTHR43072:SF23">
    <property type="entry name" value="UPF0039 PROTEIN C11D3.02C"/>
    <property type="match status" value="1"/>
</dbReference>
<dbReference type="PANTHER" id="PTHR43072">
    <property type="entry name" value="N-ACETYLTRANSFERASE"/>
    <property type="match status" value="1"/>
</dbReference>
<sequence length="169" mass="19513">MKLETKVMIRAVKEQDVSSICSIYNHYIENTVVTFEEKAVTTSDILKRITQIFADDLPWFVAEDESGKIMGYAYATKWRDRFSYRFSVEVTVYLSPEQISKGLGTKLYQVLFDELKRKKIHSAIGGITLPNEASIALHEKFGMVKVAHFKEVGLKFDRWLDVGYWQSTI</sequence>
<dbReference type="Pfam" id="PF13420">
    <property type="entry name" value="Acetyltransf_4"/>
    <property type="match status" value="1"/>
</dbReference>
<reference evidence="4 5" key="1">
    <citation type="submission" date="2019-07" db="EMBL/GenBank/DDBJ databases">
        <title>Genomes of sea-ice associated Colwellia species.</title>
        <authorList>
            <person name="Bowman J.P."/>
        </authorList>
    </citation>
    <scope>NUCLEOTIDE SEQUENCE [LARGE SCALE GENOMIC DNA]</scope>
    <source>
        <strain evidence="4 5">ACAM 459</strain>
    </source>
</reference>
<protein>
    <submittedName>
        <fullName evidence="4">N-acetyltransferase</fullName>
    </submittedName>
</protein>
<name>A0A5C6Q941_9GAMM</name>
<dbReference type="GO" id="GO:0016747">
    <property type="term" value="F:acyltransferase activity, transferring groups other than amino-acyl groups"/>
    <property type="evidence" value="ECO:0007669"/>
    <property type="project" value="InterPro"/>
</dbReference>
<dbReference type="PROSITE" id="PS51186">
    <property type="entry name" value="GNAT"/>
    <property type="match status" value="1"/>
</dbReference>
<dbReference type="InterPro" id="IPR016181">
    <property type="entry name" value="Acyl_CoA_acyltransferase"/>
</dbReference>
<keyword evidence="2" id="KW-0012">Acyltransferase</keyword>
<evidence type="ECO:0000256" key="2">
    <source>
        <dbReference type="ARBA" id="ARBA00023315"/>
    </source>
</evidence>
<dbReference type="CDD" id="cd04301">
    <property type="entry name" value="NAT_SF"/>
    <property type="match status" value="1"/>
</dbReference>
<dbReference type="AlphaFoldDB" id="A0A5C6Q941"/>
<feature type="domain" description="N-acetyltransferase" evidence="3">
    <location>
        <begin position="7"/>
        <end position="161"/>
    </location>
</feature>
<organism evidence="4 5">
    <name type="scientific">Colwellia demingiae</name>
    <dbReference type="NCBI Taxonomy" id="89401"/>
    <lineage>
        <taxon>Bacteria</taxon>
        <taxon>Pseudomonadati</taxon>
        <taxon>Pseudomonadota</taxon>
        <taxon>Gammaproteobacteria</taxon>
        <taxon>Alteromonadales</taxon>
        <taxon>Colwelliaceae</taxon>
        <taxon>Colwellia</taxon>
    </lineage>
</organism>
<dbReference type="Gene3D" id="3.40.630.30">
    <property type="match status" value="1"/>
</dbReference>
<dbReference type="InterPro" id="IPR000182">
    <property type="entry name" value="GNAT_dom"/>
</dbReference>
<evidence type="ECO:0000313" key="5">
    <source>
        <dbReference type="Proteomes" id="UP000321822"/>
    </source>
</evidence>
<dbReference type="SUPFAM" id="SSF55729">
    <property type="entry name" value="Acyl-CoA N-acyltransferases (Nat)"/>
    <property type="match status" value="1"/>
</dbReference>
<dbReference type="Proteomes" id="UP000321822">
    <property type="component" value="Unassembled WGS sequence"/>
</dbReference>
<evidence type="ECO:0000259" key="3">
    <source>
        <dbReference type="PROSITE" id="PS51186"/>
    </source>
</evidence>
<dbReference type="OrthoDB" id="5459937at2"/>